<name>A0A820GVU5_9BILA</name>
<organism evidence="2 3">
    <name type="scientific">Rotaria magnacalcarata</name>
    <dbReference type="NCBI Taxonomy" id="392030"/>
    <lineage>
        <taxon>Eukaryota</taxon>
        <taxon>Metazoa</taxon>
        <taxon>Spiralia</taxon>
        <taxon>Gnathifera</taxon>
        <taxon>Rotifera</taxon>
        <taxon>Eurotatoria</taxon>
        <taxon>Bdelloidea</taxon>
        <taxon>Philodinida</taxon>
        <taxon>Philodinidae</taxon>
        <taxon>Rotaria</taxon>
    </lineage>
</organism>
<feature type="non-terminal residue" evidence="2">
    <location>
        <position position="1"/>
    </location>
</feature>
<evidence type="ECO:0000313" key="3">
    <source>
        <dbReference type="Proteomes" id="UP000663866"/>
    </source>
</evidence>
<protein>
    <submittedName>
        <fullName evidence="2">Uncharacterized protein</fullName>
    </submittedName>
</protein>
<comment type="caution">
    <text evidence="2">The sequence shown here is derived from an EMBL/GenBank/DDBJ whole genome shotgun (WGS) entry which is preliminary data.</text>
</comment>
<dbReference type="EMBL" id="CAJOBG010011227">
    <property type="protein sequence ID" value="CAF4283436.1"/>
    <property type="molecule type" value="Genomic_DNA"/>
</dbReference>
<evidence type="ECO:0000256" key="1">
    <source>
        <dbReference type="SAM" id="MobiDB-lite"/>
    </source>
</evidence>
<sequence>STNEVQQQPTSKTETPATPPVASGATREFDPYKNLQQQQQQQQQRSATPDGVQSNSNRLINNEQQASPP</sequence>
<accession>A0A820GVU5</accession>
<gene>
    <name evidence="2" type="ORF">OVN521_LOCUS30657</name>
</gene>
<evidence type="ECO:0000313" key="2">
    <source>
        <dbReference type="EMBL" id="CAF4283436.1"/>
    </source>
</evidence>
<reference evidence="2" key="1">
    <citation type="submission" date="2021-02" db="EMBL/GenBank/DDBJ databases">
        <authorList>
            <person name="Nowell W R."/>
        </authorList>
    </citation>
    <scope>NUCLEOTIDE SEQUENCE</scope>
</reference>
<dbReference type="AlphaFoldDB" id="A0A820GVU5"/>
<feature type="compositionally biased region" description="Polar residues" evidence="1">
    <location>
        <begin position="45"/>
        <end position="69"/>
    </location>
</feature>
<feature type="compositionally biased region" description="Polar residues" evidence="1">
    <location>
        <begin position="1"/>
        <end position="16"/>
    </location>
</feature>
<feature type="non-terminal residue" evidence="2">
    <location>
        <position position="69"/>
    </location>
</feature>
<dbReference type="Proteomes" id="UP000663866">
    <property type="component" value="Unassembled WGS sequence"/>
</dbReference>
<keyword evidence="3" id="KW-1185">Reference proteome</keyword>
<feature type="region of interest" description="Disordered" evidence="1">
    <location>
        <begin position="1"/>
        <end position="69"/>
    </location>
</feature>
<proteinExistence type="predicted"/>